<dbReference type="EMBL" id="BSPD01000030">
    <property type="protein sequence ID" value="GLS25517.1"/>
    <property type="molecule type" value="Genomic_DNA"/>
</dbReference>
<organism evidence="2 3">
    <name type="scientific">Marinibactrum halimedae</name>
    <dbReference type="NCBI Taxonomy" id="1444977"/>
    <lineage>
        <taxon>Bacteria</taxon>
        <taxon>Pseudomonadati</taxon>
        <taxon>Pseudomonadota</taxon>
        <taxon>Gammaproteobacteria</taxon>
        <taxon>Cellvibrionales</taxon>
        <taxon>Cellvibrionaceae</taxon>
        <taxon>Marinibactrum</taxon>
    </lineage>
</organism>
<feature type="signal peptide" evidence="1">
    <location>
        <begin position="1"/>
        <end position="21"/>
    </location>
</feature>
<evidence type="ECO:0000313" key="2">
    <source>
        <dbReference type="EMBL" id="GLS25517.1"/>
    </source>
</evidence>
<accession>A0AA37T629</accession>
<reference evidence="2 3" key="1">
    <citation type="journal article" date="2014" name="Int. J. Syst. Evol. Microbiol.">
        <title>Complete genome sequence of Corynebacterium casei LMG S-19264T (=DSM 44701T), isolated from a smear-ripened cheese.</title>
        <authorList>
            <consortium name="US DOE Joint Genome Institute (JGI-PGF)"/>
            <person name="Walter F."/>
            <person name="Albersmeier A."/>
            <person name="Kalinowski J."/>
            <person name="Ruckert C."/>
        </authorList>
    </citation>
    <scope>NUCLEOTIDE SEQUENCE [LARGE SCALE GENOMIC DNA]</scope>
    <source>
        <strain evidence="2 3">NBRC 110095</strain>
    </source>
</reference>
<proteinExistence type="predicted"/>
<comment type="caution">
    <text evidence="2">The sequence shown here is derived from an EMBL/GenBank/DDBJ whole genome shotgun (WGS) entry which is preliminary data.</text>
</comment>
<name>A0AA37T629_9GAMM</name>
<dbReference type="AlphaFoldDB" id="A0AA37T629"/>
<keyword evidence="3" id="KW-1185">Reference proteome</keyword>
<protein>
    <submittedName>
        <fullName evidence="2">Uncharacterized protein</fullName>
    </submittedName>
</protein>
<evidence type="ECO:0000313" key="3">
    <source>
        <dbReference type="Proteomes" id="UP001156870"/>
    </source>
</evidence>
<gene>
    <name evidence="2" type="ORF">GCM10007877_12310</name>
</gene>
<evidence type="ECO:0000256" key="1">
    <source>
        <dbReference type="SAM" id="SignalP"/>
    </source>
</evidence>
<dbReference type="RefSeq" id="WP_232591985.1">
    <property type="nucleotide sequence ID" value="NZ_BSPD01000030.1"/>
</dbReference>
<dbReference type="Proteomes" id="UP001156870">
    <property type="component" value="Unassembled WGS sequence"/>
</dbReference>
<sequence length="98" mass="11457">MKKWSPYFLLSILMAPFFVSAESSEEEPNIRLESSFIGDKEQPSVSYFIPWEEIGTPDKLRWKIGSSYDETLSVVDRPIFIRSITVYQEMNLENQKSQ</sequence>
<keyword evidence="1" id="KW-0732">Signal</keyword>
<feature type="chain" id="PRO_5041460358" evidence="1">
    <location>
        <begin position="22"/>
        <end position="98"/>
    </location>
</feature>